<dbReference type="InterPro" id="IPR017900">
    <property type="entry name" value="4Fe4S_Fe_S_CS"/>
</dbReference>
<sequence>MIEDVTHNRADLQFGQGFAEQLGDVRLSACFMCRACTSVCPITRLNDSFNPFRFVRLALFGYIEEVLESGLIWFCTNCYACQEKCPHGVRIPDLMTALKNLAIKTGYAPREVLLQMNIVKDQGRIYPIDEFDNKKRGKLNLPSLPVSCEAVSTLFNENSE</sequence>
<organism evidence="5 6">
    <name type="scientific">Candidatus Desulfacyla euxinica</name>
    <dbReference type="NCBI Taxonomy" id="2841693"/>
    <lineage>
        <taxon>Bacteria</taxon>
        <taxon>Deltaproteobacteria</taxon>
        <taxon>Candidatus Desulfacyla</taxon>
    </lineage>
</organism>
<evidence type="ECO:0000259" key="4">
    <source>
        <dbReference type="Pfam" id="PF13183"/>
    </source>
</evidence>
<dbReference type="AlphaFoldDB" id="A0A8J6MYM2"/>
<dbReference type="GO" id="GO:0005886">
    <property type="term" value="C:plasma membrane"/>
    <property type="evidence" value="ECO:0007669"/>
    <property type="project" value="TreeGrafter"/>
</dbReference>
<dbReference type="InterPro" id="IPR017896">
    <property type="entry name" value="4Fe4S_Fe-S-bd"/>
</dbReference>
<keyword evidence="2" id="KW-0408">Iron</keyword>
<dbReference type="EMBL" id="JACNJD010000184">
    <property type="protein sequence ID" value="MBC8177060.1"/>
    <property type="molecule type" value="Genomic_DNA"/>
</dbReference>
<keyword evidence="1" id="KW-0479">Metal-binding</keyword>
<proteinExistence type="predicted"/>
<protein>
    <submittedName>
        <fullName evidence="5">4Fe-4S dicluster domain-containing protein</fullName>
    </submittedName>
</protein>
<gene>
    <name evidence="5" type="ORF">H8E19_06600</name>
</gene>
<dbReference type="InterPro" id="IPR009051">
    <property type="entry name" value="Helical_ferredxn"/>
</dbReference>
<dbReference type="GO" id="GO:0046872">
    <property type="term" value="F:metal ion binding"/>
    <property type="evidence" value="ECO:0007669"/>
    <property type="project" value="UniProtKB-KW"/>
</dbReference>
<dbReference type="PROSITE" id="PS00198">
    <property type="entry name" value="4FE4S_FER_1"/>
    <property type="match status" value="1"/>
</dbReference>
<dbReference type="Gene3D" id="1.10.1060.10">
    <property type="entry name" value="Alpha-helical ferredoxin"/>
    <property type="match status" value="1"/>
</dbReference>
<dbReference type="SUPFAM" id="SSF46548">
    <property type="entry name" value="alpha-helical ferredoxin"/>
    <property type="match status" value="1"/>
</dbReference>
<reference evidence="5 6" key="1">
    <citation type="submission" date="2020-08" db="EMBL/GenBank/DDBJ databases">
        <title>Bridging the membrane lipid divide: bacteria of the FCB group superphylum have the potential to synthesize archaeal ether lipids.</title>
        <authorList>
            <person name="Villanueva L."/>
            <person name="Von Meijenfeldt F.A.B."/>
            <person name="Westbye A.B."/>
            <person name="Yadav S."/>
            <person name="Hopmans E.C."/>
            <person name="Dutilh B.E."/>
            <person name="Sinninghe Damste J.S."/>
        </authorList>
    </citation>
    <scope>NUCLEOTIDE SEQUENCE [LARGE SCALE GENOMIC DNA]</scope>
    <source>
        <strain evidence="5">NIOZ-UU27</strain>
    </source>
</reference>
<evidence type="ECO:0000256" key="1">
    <source>
        <dbReference type="ARBA" id="ARBA00022723"/>
    </source>
</evidence>
<dbReference type="GO" id="GO:0051536">
    <property type="term" value="F:iron-sulfur cluster binding"/>
    <property type="evidence" value="ECO:0007669"/>
    <property type="project" value="UniProtKB-KW"/>
</dbReference>
<accession>A0A8J6MYM2</accession>
<name>A0A8J6MYM2_9DELT</name>
<dbReference type="Proteomes" id="UP000650524">
    <property type="component" value="Unassembled WGS sequence"/>
</dbReference>
<keyword evidence="3" id="KW-0411">Iron-sulfur</keyword>
<dbReference type="PANTHER" id="PTHR43255:SF2">
    <property type="entry name" value="HETERODISULFIDE REDUCTASE RELATED PROTEIN"/>
    <property type="match status" value="1"/>
</dbReference>
<evidence type="ECO:0000313" key="6">
    <source>
        <dbReference type="Proteomes" id="UP000650524"/>
    </source>
</evidence>
<evidence type="ECO:0000256" key="3">
    <source>
        <dbReference type="ARBA" id="ARBA00023014"/>
    </source>
</evidence>
<evidence type="ECO:0000256" key="2">
    <source>
        <dbReference type="ARBA" id="ARBA00023004"/>
    </source>
</evidence>
<feature type="domain" description="4Fe-4S ferredoxin-type" evidence="4">
    <location>
        <begin position="27"/>
        <end position="89"/>
    </location>
</feature>
<evidence type="ECO:0000313" key="5">
    <source>
        <dbReference type="EMBL" id="MBC8177060.1"/>
    </source>
</evidence>
<comment type="caution">
    <text evidence="5">The sequence shown here is derived from an EMBL/GenBank/DDBJ whole genome shotgun (WGS) entry which is preliminary data.</text>
</comment>
<dbReference type="InterPro" id="IPR051460">
    <property type="entry name" value="HdrC_iron-sulfur_subunit"/>
</dbReference>
<dbReference type="Pfam" id="PF13183">
    <property type="entry name" value="Fer4_8"/>
    <property type="match status" value="1"/>
</dbReference>
<dbReference type="PANTHER" id="PTHR43255">
    <property type="entry name" value="IRON-SULFUR-BINDING OXIDOREDUCTASE FADF-RELATED-RELATED"/>
    <property type="match status" value="1"/>
</dbReference>